<sequence length="76" mass="9020">MPRINPVDYKTLLKIFQMFGCTYKRKKGSHHILTYPGAKRVVVIPEYDEIDIEIIKNNMRTVGMTREQYFELLKKA</sequence>
<evidence type="ECO:0000313" key="9">
    <source>
        <dbReference type="EMBL" id="QII11010.1"/>
    </source>
</evidence>
<evidence type="ECO:0000256" key="7">
    <source>
        <dbReference type="ARBA" id="ARBA00023016"/>
    </source>
</evidence>
<proteinExistence type="inferred from homology"/>
<keyword evidence="2" id="KW-1277">Toxin-antitoxin system</keyword>
<evidence type="ECO:0000256" key="6">
    <source>
        <dbReference type="ARBA" id="ARBA00022884"/>
    </source>
</evidence>
<keyword evidence="4" id="KW-0255">Endonuclease</keyword>
<evidence type="ECO:0000256" key="4">
    <source>
        <dbReference type="ARBA" id="ARBA00022759"/>
    </source>
</evidence>
<dbReference type="Pfam" id="PF07927">
    <property type="entry name" value="HicA_toxin"/>
    <property type="match status" value="1"/>
</dbReference>
<keyword evidence="6" id="KW-0694">RNA-binding</keyword>
<keyword evidence="5" id="KW-0378">Hydrolase</keyword>
<dbReference type="GO" id="GO:0016787">
    <property type="term" value="F:hydrolase activity"/>
    <property type="evidence" value="ECO:0007669"/>
    <property type="project" value="UniProtKB-KW"/>
</dbReference>
<dbReference type="AlphaFoldDB" id="Q1Q1U7"/>
<evidence type="ECO:0000313" key="8">
    <source>
        <dbReference type="EMBL" id="CAJ73981.1"/>
    </source>
</evidence>
<dbReference type="SUPFAM" id="SSF54786">
    <property type="entry name" value="YcfA/nrd intein domain"/>
    <property type="match status" value="1"/>
</dbReference>
<dbReference type="GO" id="GO:0003729">
    <property type="term" value="F:mRNA binding"/>
    <property type="evidence" value="ECO:0007669"/>
    <property type="project" value="InterPro"/>
</dbReference>
<accession>Q1Q1U7</accession>
<dbReference type="InterPro" id="IPR038570">
    <property type="entry name" value="HicA_sf"/>
</dbReference>
<dbReference type="Gene3D" id="3.30.920.30">
    <property type="entry name" value="Hypothetical protein"/>
    <property type="match status" value="1"/>
</dbReference>
<comment type="similarity">
    <text evidence="1">Belongs to the HicA mRNA interferase family.</text>
</comment>
<evidence type="ECO:0000256" key="2">
    <source>
        <dbReference type="ARBA" id="ARBA00022649"/>
    </source>
</evidence>
<reference evidence="9 10" key="3">
    <citation type="submission" date="2020-02" db="EMBL/GenBank/DDBJ databases">
        <title>Newly sequenced genome of strain CSTR1 showed variability in Candidatus Kuenenia stuttgartiensis genomes.</title>
        <authorList>
            <person name="Ding C."/>
            <person name="Adrian L."/>
        </authorList>
    </citation>
    <scope>NUCLEOTIDE SEQUENCE [LARGE SCALE GENOMIC DNA]</scope>
    <source>
        <strain evidence="9 10">CSTR1</strain>
    </source>
</reference>
<keyword evidence="7" id="KW-0346">Stress response</keyword>
<evidence type="ECO:0000256" key="3">
    <source>
        <dbReference type="ARBA" id="ARBA00022722"/>
    </source>
</evidence>
<dbReference type="Proteomes" id="UP000501926">
    <property type="component" value="Chromosome"/>
</dbReference>
<reference evidence="8" key="2">
    <citation type="submission" date="2006-01" db="EMBL/GenBank/DDBJ databases">
        <authorList>
            <person name="Genoscope"/>
        </authorList>
    </citation>
    <scope>NUCLEOTIDE SEQUENCE</scope>
</reference>
<evidence type="ECO:0000313" key="10">
    <source>
        <dbReference type="Proteomes" id="UP000501926"/>
    </source>
</evidence>
<name>Q1Q1U7_KUEST</name>
<evidence type="ECO:0000256" key="1">
    <source>
        <dbReference type="ARBA" id="ARBA00006620"/>
    </source>
</evidence>
<dbReference type="GO" id="GO:0004519">
    <property type="term" value="F:endonuclease activity"/>
    <property type="evidence" value="ECO:0007669"/>
    <property type="project" value="UniProtKB-KW"/>
</dbReference>
<organism evidence="8">
    <name type="scientific">Kuenenia stuttgartiensis</name>
    <dbReference type="NCBI Taxonomy" id="174633"/>
    <lineage>
        <taxon>Bacteria</taxon>
        <taxon>Pseudomonadati</taxon>
        <taxon>Planctomycetota</taxon>
        <taxon>Candidatus Brocadiia</taxon>
        <taxon>Candidatus Brocadiales</taxon>
        <taxon>Candidatus Brocadiaceae</taxon>
        <taxon>Candidatus Kuenenia</taxon>
    </lineage>
</organism>
<reference evidence="8" key="1">
    <citation type="journal article" date="2006" name="Nature">
        <title>Deciphering the evolution and metabolism of an anammox bacterium from a community genome.</title>
        <authorList>
            <person name="Strous M."/>
            <person name="Pelletier E."/>
            <person name="Mangenot S."/>
            <person name="Rattei T."/>
            <person name="Lehner A."/>
            <person name="Taylor M.W."/>
            <person name="Horn M."/>
            <person name="Daims H."/>
            <person name="Bartol-Mavel D."/>
            <person name="Wincker P."/>
            <person name="Barbe V."/>
            <person name="Fonknechten N."/>
            <person name="Vallenet D."/>
            <person name="Segurens B."/>
            <person name="Schenowitz-Truong C."/>
            <person name="Medigue C."/>
            <person name="Collingro A."/>
            <person name="Snel B."/>
            <person name="Dutilh B.E."/>
            <person name="OpDenCamp H.J.M."/>
            <person name="vanDerDrift C."/>
            <person name="Cirpus I."/>
            <person name="vanDePas-Schoonen K.T."/>
            <person name="Harhangi H.R."/>
            <person name="vanNiftrik L."/>
            <person name="Schmid M."/>
            <person name="Keltjens J."/>
            <person name="vanDeVossenberg J."/>
            <person name="Kartal B."/>
            <person name="Meier H."/>
            <person name="Frishman D."/>
            <person name="Huynen M.A."/>
            <person name="Mewes H."/>
            <person name="Weissenbach J."/>
            <person name="Jetten M.S.M."/>
            <person name="Wagner M."/>
            <person name="LePaslier D."/>
        </authorList>
    </citation>
    <scope>NUCLEOTIDE SEQUENCE</scope>
</reference>
<dbReference type="EMBL" id="CP049055">
    <property type="protein sequence ID" value="QII11010.1"/>
    <property type="molecule type" value="Genomic_DNA"/>
</dbReference>
<evidence type="ECO:0008006" key="11">
    <source>
        <dbReference type="Google" id="ProtNLM"/>
    </source>
</evidence>
<dbReference type="EMBL" id="CT573071">
    <property type="protein sequence ID" value="CAJ73981.1"/>
    <property type="molecule type" value="Genomic_DNA"/>
</dbReference>
<evidence type="ECO:0000256" key="5">
    <source>
        <dbReference type="ARBA" id="ARBA00022801"/>
    </source>
</evidence>
<dbReference type="InterPro" id="IPR012933">
    <property type="entry name" value="HicA_mRNA_interferase"/>
</dbReference>
<keyword evidence="3" id="KW-0540">Nuclease</keyword>
<dbReference type="RefSeq" id="WP_164994700.1">
    <property type="nucleotide sequence ID" value="NZ_CP049055.1"/>
</dbReference>
<gene>
    <name evidence="9" type="ORF">KsCSTR_16310</name>
    <name evidence="8" type="ORF">kuste3222</name>
</gene>
<protein>
    <recommendedName>
        <fullName evidence="11">YcfA-like protein</fullName>
    </recommendedName>
</protein>